<dbReference type="eggNOG" id="KOG1187">
    <property type="taxonomic scope" value="Eukaryota"/>
</dbReference>
<name>V7C624_PHAVU</name>
<evidence type="ECO:0000313" key="20">
    <source>
        <dbReference type="EMBL" id="ESW24725.1"/>
    </source>
</evidence>
<evidence type="ECO:0000256" key="10">
    <source>
        <dbReference type="ARBA" id="ARBA00022989"/>
    </source>
</evidence>
<dbReference type="GO" id="GO:0004674">
    <property type="term" value="F:protein serine/threonine kinase activity"/>
    <property type="evidence" value="ECO:0007669"/>
    <property type="project" value="UniProtKB-KW"/>
</dbReference>
<dbReference type="CDD" id="cd12087">
    <property type="entry name" value="TM_EGFR-like"/>
    <property type="match status" value="1"/>
</dbReference>
<feature type="binding site" evidence="15">
    <location>
        <position position="408"/>
    </location>
    <ligand>
        <name>ATP</name>
        <dbReference type="ChEBI" id="CHEBI:30616"/>
    </ligand>
</feature>
<comment type="subcellular location">
    <subcellularLocation>
        <location evidence="1">Membrane</location>
        <topology evidence="1">Single-pass membrane protein</topology>
    </subcellularLocation>
</comment>
<dbReference type="GO" id="GO:0005886">
    <property type="term" value="C:plasma membrane"/>
    <property type="evidence" value="ECO:0007669"/>
    <property type="project" value="UniProtKB-ARBA"/>
</dbReference>
<protein>
    <recommendedName>
        <fullName evidence="2">non-specific serine/threonine protein kinase</fullName>
        <ecNumber evidence="2">2.7.11.1</ecNumber>
    </recommendedName>
</protein>
<evidence type="ECO:0000256" key="15">
    <source>
        <dbReference type="PROSITE-ProRule" id="PRU10141"/>
    </source>
</evidence>
<evidence type="ECO:0000256" key="16">
    <source>
        <dbReference type="SAM" id="MobiDB-lite"/>
    </source>
</evidence>
<feature type="domain" description="Protein kinase" evidence="19">
    <location>
        <begin position="380"/>
        <end position="667"/>
    </location>
</feature>
<accession>V7C624</accession>
<evidence type="ECO:0000256" key="17">
    <source>
        <dbReference type="SAM" id="Phobius"/>
    </source>
</evidence>
<evidence type="ECO:0000256" key="12">
    <source>
        <dbReference type="ARBA" id="ARBA00023180"/>
    </source>
</evidence>
<evidence type="ECO:0000256" key="11">
    <source>
        <dbReference type="ARBA" id="ARBA00023136"/>
    </source>
</evidence>
<evidence type="ECO:0000256" key="6">
    <source>
        <dbReference type="ARBA" id="ARBA00022729"/>
    </source>
</evidence>
<evidence type="ECO:0000256" key="4">
    <source>
        <dbReference type="ARBA" id="ARBA00022679"/>
    </source>
</evidence>
<organism evidence="20 21">
    <name type="scientific">Phaseolus vulgaris</name>
    <name type="common">Kidney bean</name>
    <name type="synonym">French bean</name>
    <dbReference type="NCBI Taxonomy" id="3885"/>
    <lineage>
        <taxon>Eukaryota</taxon>
        <taxon>Viridiplantae</taxon>
        <taxon>Streptophyta</taxon>
        <taxon>Embryophyta</taxon>
        <taxon>Tracheophyta</taxon>
        <taxon>Spermatophyta</taxon>
        <taxon>Magnoliopsida</taxon>
        <taxon>eudicotyledons</taxon>
        <taxon>Gunneridae</taxon>
        <taxon>Pentapetalae</taxon>
        <taxon>rosids</taxon>
        <taxon>fabids</taxon>
        <taxon>Fabales</taxon>
        <taxon>Fabaceae</taxon>
        <taxon>Papilionoideae</taxon>
        <taxon>50 kb inversion clade</taxon>
        <taxon>NPAAA clade</taxon>
        <taxon>indigoferoid/millettioid clade</taxon>
        <taxon>Phaseoleae</taxon>
        <taxon>Phaseolus</taxon>
    </lineage>
</organism>
<evidence type="ECO:0000256" key="5">
    <source>
        <dbReference type="ARBA" id="ARBA00022692"/>
    </source>
</evidence>
<dbReference type="InterPro" id="IPR008271">
    <property type="entry name" value="Ser/Thr_kinase_AS"/>
</dbReference>
<keyword evidence="10 17" id="KW-1133">Transmembrane helix</keyword>
<keyword evidence="9 15" id="KW-0067">ATP-binding</keyword>
<dbReference type="Proteomes" id="UP000000226">
    <property type="component" value="Chromosome 4"/>
</dbReference>
<feature type="transmembrane region" description="Helical" evidence="17">
    <location>
        <begin position="302"/>
        <end position="324"/>
    </location>
</feature>
<dbReference type="PROSITE" id="PS00108">
    <property type="entry name" value="PROTEIN_KINASE_ST"/>
    <property type="match status" value="1"/>
</dbReference>
<evidence type="ECO:0000256" key="7">
    <source>
        <dbReference type="ARBA" id="ARBA00022741"/>
    </source>
</evidence>
<dbReference type="SMART" id="SM00220">
    <property type="entry name" value="S_TKc"/>
    <property type="match status" value="1"/>
</dbReference>
<keyword evidence="4" id="KW-0808">Transferase</keyword>
<keyword evidence="7 15" id="KW-0547">Nucleotide-binding</keyword>
<dbReference type="PANTHER" id="PTHR46008:SF20">
    <property type="entry name" value="PROTEIN KINASE DOMAIN-CONTAINING PROTEIN"/>
    <property type="match status" value="1"/>
</dbReference>
<keyword evidence="5 17" id="KW-0812">Transmembrane</keyword>
<dbReference type="EC" id="2.7.11.1" evidence="2"/>
<evidence type="ECO:0000313" key="21">
    <source>
        <dbReference type="Proteomes" id="UP000000226"/>
    </source>
</evidence>
<dbReference type="SMR" id="V7C624"/>
<evidence type="ECO:0000256" key="9">
    <source>
        <dbReference type="ARBA" id="ARBA00022840"/>
    </source>
</evidence>
<evidence type="ECO:0000259" key="19">
    <source>
        <dbReference type="PROSITE" id="PS50011"/>
    </source>
</evidence>
<dbReference type="AlphaFoldDB" id="V7C624"/>
<sequence>MPHPPVPPPSSLISTLLFFSLLLPTYVSSDAEGYTACEPFSCGKFNDISYPFWSKDQQEYCGHPKFKLDCQQDNVTIDIMSQTFQVIDMNQTSKVLEIARLDLWADPCTNDYVNVKLDPGFFRYTSNDDEYTLLYDCGSLGYTSGSVNIGEAIAFNCPVEGGLRDAYFVLSTEVVNLLSLGCKNSITVSALREAVKGDSLVGNVLQKGFEVEWSGVNENQCDGCSRSGGRCGHNASMDAFICLCLNHQPDDDSCNKILARSPAATPRVTPAKSQLPPYSQIIPKQSPESPHAPSTQNVGRKIAIGVGSAAAGALIVGICVYLFIRRRKNSYVMSYIQSRSLSSDPSSKDTEKGSQSYTQSIIPGVHLFSYEELEVATNYFDSTKELGEGGFGTVYFGKLRDGRSVAVKRLYENNYRIVAQFMNEIKILTRIDHPNLVKLFGCTSRHSRELLLVYEYISNGTVADHLHGHLSKPGTLPWHIRMNIAVETASALKFLHLKGIIHRDVKTNNILLESNFCVKVADFGLSRLFPHQATHVSTAPQGTPGYVDPEYHECYQLTNKSDVYSFGVVLVELISSLPAVDITRHRHEINLANMAINKIHNQTLQELVDRNLGFESDFKVRKMISGVAELAFQCLQSSKDMRPSMEEVVETLKDIQSDGKNRSQPEVMDISSTSDDVVLLKDDPPPPSPDSKAVSNTTTPNTSC</sequence>
<evidence type="ECO:0000256" key="1">
    <source>
        <dbReference type="ARBA" id="ARBA00004167"/>
    </source>
</evidence>
<dbReference type="SUPFAM" id="SSF56112">
    <property type="entry name" value="Protein kinase-like (PK-like)"/>
    <property type="match status" value="1"/>
</dbReference>
<proteinExistence type="predicted"/>
<dbReference type="InterPro" id="IPR011009">
    <property type="entry name" value="Kinase-like_dom_sf"/>
</dbReference>
<keyword evidence="11 17" id="KW-0472">Membrane</keyword>
<dbReference type="Pfam" id="PF14380">
    <property type="entry name" value="WAK_assoc"/>
    <property type="match status" value="1"/>
</dbReference>
<dbReference type="Pfam" id="PF13947">
    <property type="entry name" value="GUB_WAK_bind"/>
    <property type="match status" value="1"/>
</dbReference>
<dbReference type="Gene3D" id="1.10.510.10">
    <property type="entry name" value="Transferase(Phosphotransferase) domain 1"/>
    <property type="match status" value="1"/>
</dbReference>
<evidence type="ECO:0000256" key="8">
    <source>
        <dbReference type="ARBA" id="ARBA00022777"/>
    </source>
</evidence>
<dbReference type="InterPro" id="IPR025287">
    <property type="entry name" value="WAK_GUB"/>
</dbReference>
<keyword evidence="6 18" id="KW-0732">Signal</keyword>
<dbReference type="OrthoDB" id="4062651at2759"/>
<dbReference type="InterPro" id="IPR017441">
    <property type="entry name" value="Protein_kinase_ATP_BS"/>
</dbReference>
<evidence type="ECO:0000256" key="14">
    <source>
        <dbReference type="ARBA" id="ARBA00048679"/>
    </source>
</evidence>
<evidence type="ECO:0000256" key="13">
    <source>
        <dbReference type="ARBA" id="ARBA00047899"/>
    </source>
</evidence>
<dbReference type="PANTHER" id="PTHR46008">
    <property type="entry name" value="LEAF RUST 10 DISEASE-RESISTANCE LOCUS RECEPTOR-LIKE PROTEIN KINASE-LIKE 1.4"/>
    <property type="match status" value="1"/>
</dbReference>
<dbReference type="GO" id="GO:0030247">
    <property type="term" value="F:polysaccharide binding"/>
    <property type="evidence" value="ECO:0007669"/>
    <property type="project" value="InterPro"/>
</dbReference>
<dbReference type="InterPro" id="IPR000719">
    <property type="entry name" value="Prot_kinase_dom"/>
</dbReference>
<feature type="region of interest" description="Disordered" evidence="16">
    <location>
        <begin position="655"/>
        <end position="704"/>
    </location>
</feature>
<dbReference type="InterPro" id="IPR001245">
    <property type="entry name" value="Ser-Thr/Tyr_kinase_cat_dom"/>
</dbReference>
<dbReference type="EMBL" id="CM002291">
    <property type="protein sequence ID" value="ESW24725.1"/>
    <property type="molecule type" value="Genomic_DNA"/>
</dbReference>
<dbReference type="Gene3D" id="3.30.200.20">
    <property type="entry name" value="Phosphorylase Kinase, domain 1"/>
    <property type="match status" value="1"/>
</dbReference>
<dbReference type="InterPro" id="IPR032872">
    <property type="entry name" value="WAK_assoc_C"/>
</dbReference>
<evidence type="ECO:0000256" key="2">
    <source>
        <dbReference type="ARBA" id="ARBA00012513"/>
    </source>
</evidence>
<keyword evidence="21" id="KW-1185">Reference proteome</keyword>
<feature type="chain" id="PRO_5004755408" description="non-specific serine/threonine protein kinase" evidence="18">
    <location>
        <begin position="30"/>
        <end position="704"/>
    </location>
</feature>
<evidence type="ECO:0000256" key="18">
    <source>
        <dbReference type="SAM" id="SignalP"/>
    </source>
</evidence>
<gene>
    <name evidence="20" type="ORF">PHAVU_004G154800g</name>
</gene>
<dbReference type="STRING" id="3885.V7C624"/>
<evidence type="ECO:0000256" key="3">
    <source>
        <dbReference type="ARBA" id="ARBA00022527"/>
    </source>
</evidence>
<dbReference type="Pfam" id="PF07714">
    <property type="entry name" value="PK_Tyr_Ser-Thr"/>
    <property type="match status" value="1"/>
</dbReference>
<keyword evidence="8" id="KW-0418">Kinase</keyword>
<keyword evidence="12" id="KW-0325">Glycoprotein</keyword>
<keyword evidence="3" id="KW-0723">Serine/threonine-protein kinase</keyword>
<feature type="signal peptide" evidence="18">
    <location>
        <begin position="1"/>
        <end position="29"/>
    </location>
</feature>
<comment type="catalytic activity">
    <reaction evidence="13">
        <text>L-threonyl-[protein] + ATP = O-phospho-L-threonyl-[protein] + ADP + H(+)</text>
        <dbReference type="Rhea" id="RHEA:46608"/>
        <dbReference type="Rhea" id="RHEA-COMP:11060"/>
        <dbReference type="Rhea" id="RHEA-COMP:11605"/>
        <dbReference type="ChEBI" id="CHEBI:15378"/>
        <dbReference type="ChEBI" id="CHEBI:30013"/>
        <dbReference type="ChEBI" id="CHEBI:30616"/>
        <dbReference type="ChEBI" id="CHEBI:61977"/>
        <dbReference type="ChEBI" id="CHEBI:456216"/>
        <dbReference type="EC" id="2.7.11.1"/>
    </reaction>
</comment>
<feature type="compositionally biased region" description="Polar residues" evidence="16">
    <location>
        <begin position="693"/>
        <end position="704"/>
    </location>
</feature>
<dbReference type="PROSITE" id="PS00107">
    <property type="entry name" value="PROTEIN_KINASE_ATP"/>
    <property type="match status" value="1"/>
</dbReference>
<dbReference type="GO" id="GO:0005524">
    <property type="term" value="F:ATP binding"/>
    <property type="evidence" value="ECO:0007669"/>
    <property type="project" value="UniProtKB-UniRule"/>
</dbReference>
<dbReference type="FunFam" id="1.10.510.10:FF:000161">
    <property type="entry name" value="Wall-associated receptor kinase-like 20"/>
    <property type="match status" value="1"/>
</dbReference>
<dbReference type="Gramene" id="ESW24725">
    <property type="protein sequence ID" value="ESW24725"/>
    <property type="gene ID" value="PHAVU_004G154800g"/>
</dbReference>
<dbReference type="PROSITE" id="PS50011">
    <property type="entry name" value="PROTEIN_KINASE_DOM"/>
    <property type="match status" value="1"/>
</dbReference>
<comment type="catalytic activity">
    <reaction evidence="14">
        <text>L-seryl-[protein] + ATP = O-phospho-L-seryl-[protein] + ADP + H(+)</text>
        <dbReference type="Rhea" id="RHEA:17989"/>
        <dbReference type="Rhea" id="RHEA-COMP:9863"/>
        <dbReference type="Rhea" id="RHEA-COMP:11604"/>
        <dbReference type="ChEBI" id="CHEBI:15378"/>
        <dbReference type="ChEBI" id="CHEBI:29999"/>
        <dbReference type="ChEBI" id="CHEBI:30616"/>
        <dbReference type="ChEBI" id="CHEBI:83421"/>
        <dbReference type="ChEBI" id="CHEBI:456216"/>
        <dbReference type="EC" id="2.7.11.1"/>
    </reaction>
</comment>
<reference evidence="21" key="1">
    <citation type="journal article" date="2014" name="Nat. Genet.">
        <title>A reference genome for common bean and genome-wide analysis of dual domestications.</title>
        <authorList>
            <person name="Schmutz J."/>
            <person name="McClean P.E."/>
            <person name="Mamidi S."/>
            <person name="Wu G.A."/>
            <person name="Cannon S.B."/>
            <person name="Grimwood J."/>
            <person name="Jenkins J."/>
            <person name="Shu S."/>
            <person name="Song Q."/>
            <person name="Chavarro C."/>
            <person name="Torres-Torres M."/>
            <person name="Geffroy V."/>
            <person name="Moghaddam S.M."/>
            <person name="Gao D."/>
            <person name="Abernathy B."/>
            <person name="Barry K."/>
            <person name="Blair M."/>
            <person name="Brick M.A."/>
            <person name="Chovatia M."/>
            <person name="Gepts P."/>
            <person name="Goodstein D.M."/>
            <person name="Gonzales M."/>
            <person name="Hellsten U."/>
            <person name="Hyten D.L."/>
            <person name="Jia G."/>
            <person name="Kelly J.D."/>
            <person name="Kudrna D."/>
            <person name="Lee R."/>
            <person name="Richard M.M."/>
            <person name="Miklas P.N."/>
            <person name="Osorno J.M."/>
            <person name="Rodrigues J."/>
            <person name="Thareau V."/>
            <person name="Urrea C.A."/>
            <person name="Wang M."/>
            <person name="Yu Y."/>
            <person name="Zhang M."/>
            <person name="Wing R.A."/>
            <person name="Cregan P.B."/>
            <person name="Rokhsar D.S."/>
            <person name="Jackson S.A."/>
        </authorList>
    </citation>
    <scope>NUCLEOTIDE SEQUENCE [LARGE SCALE GENOMIC DNA]</scope>
    <source>
        <strain evidence="21">cv. G19833</strain>
    </source>
</reference>
<dbReference type="OMA" id="ASECGKC"/>